<dbReference type="AlphaFoldDB" id="A0A1A6A4F6"/>
<gene>
    <name evidence="8" type="ORF">I303_04246</name>
</gene>
<keyword evidence="2" id="KW-0813">Transport</keyword>
<keyword evidence="3 6" id="KW-0812">Transmembrane</keyword>
<comment type="subcellular location">
    <subcellularLocation>
        <location evidence="1">Membrane</location>
        <topology evidence="1">Multi-pass membrane protein</topology>
    </subcellularLocation>
</comment>
<evidence type="ECO:0000256" key="5">
    <source>
        <dbReference type="ARBA" id="ARBA00023136"/>
    </source>
</evidence>
<dbReference type="InterPro" id="IPR050524">
    <property type="entry name" value="APC_YAT"/>
</dbReference>
<feature type="transmembrane region" description="Helical" evidence="6">
    <location>
        <begin position="66"/>
        <end position="87"/>
    </location>
</feature>
<feature type="transmembrane region" description="Helical" evidence="6">
    <location>
        <begin position="199"/>
        <end position="221"/>
    </location>
</feature>
<accession>A0A1A6A4F6</accession>
<dbReference type="FunFam" id="1.20.1740.10:FF:000001">
    <property type="entry name" value="Amino acid permease"/>
    <property type="match status" value="1"/>
</dbReference>
<keyword evidence="5 6" id="KW-0472">Membrane</keyword>
<dbReference type="InterPro" id="IPR004841">
    <property type="entry name" value="AA-permease/SLC12A_dom"/>
</dbReference>
<sequence>MSVNDSLKTPPIPTFKWEDWRRQNDEDKLGYTTNDVQAVENGQPQSHDAAAASHEGLHQKLNARHLTFISLGSVIGTGIFLGVGSTLKNAGPVGLVSAYVIMCSVVVCVMECIGEMVTFLPVVGAHIRLSGRFIDPAISAAMAWNYWYCWSIIVAAEVSAVAVLVTYWTEKVPSAVWISIALLIILAGNLCGPRIYAEIEFYMATIKVITIVGLVILGIIIDAGGGPNKKPIGFQYWRNPGPFIEYQGIKGSTGKFLGFFSGLTGAAFSSIGAEMLCIAAAETTNPRRLIPTALKATWIRIILFYFCGAFIVSLVVPSNEPRLGSGSTAAASPYVIAITDAGIKVLPSIINAAILTSAMSAGIGDCYTAVRALHSMAGNGTAPKFFGKTTSWGSPYIATFTTWLFGLLAYLGVKQSSSSVFDFLVNLTALSGIITWLCIGVSFLRFRAGLRAQGISPKSLPYTSHLGLAAAWWIIGVISCVLLFSGWTVFKKDNWDTATFFGNYLPIFLFVCFFAFFKIFRKTKFVRASEMDLSSGVAEFERQHEQAEEERRASGIAARPWYQRIIA</sequence>
<dbReference type="Pfam" id="PF00324">
    <property type="entry name" value="AA_permease"/>
    <property type="match status" value="1"/>
</dbReference>
<evidence type="ECO:0000256" key="1">
    <source>
        <dbReference type="ARBA" id="ARBA00004141"/>
    </source>
</evidence>
<dbReference type="GO" id="GO:0016020">
    <property type="term" value="C:membrane"/>
    <property type="evidence" value="ECO:0007669"/>
    <property type="project" value="UniProtKB-SubCell"/>
</dbReference>
<feature type="domain" description="Amino acid permease/ SLC12A" evidence="7">
    <location>
        <begin position="65"/>
        <end position="526"/>
    </location>
</feature>
<name>A0A1A6A4F6_9TREE</name>
<feature type="transmembrane region" description="Helical" evidence="6">
    <location>
        <begin position="423"/>
        <end position="446"/>
    </location>
</feature>
<keyword evidence="4 6" id="KW-1133">Transmembrane helix</keyword>
<feature type="transmembrane region" description="Helical" evidence="6">
    <location>
        <begin position="146"/>
        <end position="168"/>
    </location>
</feature>
<feature type="transmembrane region" description="Helical" evidence="6">
    <location>
        <begin position="174"/>
        <end position="192"/>
    </location>
</feature>
<feature type="transmembrane region" description="Helical" evidence="6">
    <location>
        <begin position="298"/>
        <end position="316"/>
    </location>
</feature>
<dbReference type="OrthoDB" id="10062876at2759"/>
<evidence type="ECO:0000256" key="6">
    <source>
        <dbReference type="SAM" id="Phobius"/>
    </source>
</evidence>
<dbReference type="PANTHER" id="PTHR43341:SF20">
    <property type="entry name" value="AAT FAMILY AMINO ACID TRANSPORTER"/>
    <property type="match status" value="1"/>
</dbReference>
<evidence type="ECO:0000256" key="2">
    <source>
        <dbReference type="ARBA" id="ARBA00022448"/>
    </source>
</evidence>
<dbReference type="Gene3D" id="1.20.1740.10">
    <property type="entry name" value="Amino acid/polyamine transporter I"/>
    <property type="match status" value="1"/>
</dbReference>
<evidence type="ECO:0000256" key="4">
    <source>
        <dbReference type="ARBA" id="ARBA00022989"/>
    </source>
</evidence>
<dbReference type="PIRSF" id="PIRSF006060">
    <property type="entry name" value="AA_transporter"/>
    <property type="match status" value="1"/>
</dbReference>
<feature type="transmembrane region" description="Helical" evidence="6">
    <location>
        <begin position="391"/>
        <end position="411"/>
    </location>
</feature>
<protein>
    <recommendedName>
        <fullName evidence="7">Amino acid permease/ SLC12A domain-containing protein</fullName>
    </recommendedName>
</protein>
<feature type="transmembrane region" description="Helical" evidence="6">
    <location>
        <begin position="99"/>
        <end position="125"/>
    </location>
</feature>
<reference evidence="8" key="1">
    <citation type="submission" date="2013-07" db="EMBL/GenBank/DDBJ databases">
        <title>The Genome Sequence of Cryptococcus dejecticola CBS10117.</title>
        <authorList>
            <consortium name="The Broad Institute Genome Sequencing Platform"/>
            <person name="Cuomo C."/>
            <person name="Litvintseva A."/>
            <person name="Chen Y."/>
            <person name="Heitman J."/>
            <person name="Sun S."/>
            <person name="Springer D."/>
            <person name="Dromer F."/>
            <person name="Young S.K."/>
            <person name="Zeng Q."/>
            <person name="Gargeya S."/>
            <person name="Fitzgerald M."/>
            <person name="Abouelleil A."/>
            <person name="Alvarado L."/>
            <person name="Berlin A.M."/>
            <person name="Chapman S.B."/>
            <person name="Dewar J."/>
            <person name="Goldberg J."/>
            <person name="Griggs A."/>
            <person name="Gujja S."/>
            <person name="Hansen M."/>
            <person name="Howarth C."/>
            <person name="Imamovic A."/>
            <person name="Larimer J."/>
            <person name="McCowan C."/>
            <person name="Murphy C."/>
            <person name="Pearson M."/>
            <person name="Priest M."/>
            <person name="Roberts A."/>
            <person name="Saif S."/>
            <person name="Shea T."/>
            <person name="Sykes S."/>
            <person name="Wortman J."/>
            <person name="Nusbaum C."/>
            <person name="Birren B."/>
        </authorList>
    </citation>
    <scope>NUCLEOTIDE SEQUENCE [LARGE SCALE GENOMIC DNA]</scope>
    <source>
        <strain evidence="8">CBS 10117</strain>
    </source>
</reference>
<evidence type="ECO:0000313" key="8">
    <source>
        <dbReference type="EMBL" id="OBR84923.1"/>
    </source>
</evidence>
<dbReference type="STRING" id="1296121.A0A1A6A4F6"/>
<dbReference type="VEuPathDB" id="FungiDB:I303_04246"/>
<feature type="transmembrane region" description="Helical" evidence="6">
    <location>
        <begin position="501"/>
        <end position="520"/>
    </location>
</feature>
<feature type="transmembrane region" description="Helical" evidence="6">
    <location>
        <begin position="349"/>
        <end position="370"/>
    </location>
</feature>
<feature type="transmembrane region" description="Helical" evidence="6">
    <location>
        <begin position="466"/>
        <end position="489"/>
    </location>
</feature>
<feature type="transmembrane region" description="Helical" evidence="6">
    <location>
        <begin position="256"/>
        <end position="277"/>
    </location>
</feature>
<dbReference type="PANTHER" id="PTHR43341">
    <property type="entry name" value="AMINO ACID PERMEASE"/>
    <property type="match status" value="1"/>
</dbReference>
<proteinExistence type="predicted"/>
<dbReference type="EMBL" id="KI894031">
    <property type="protein sequence ID" value="OBR84923.1"/>
    <property type="molecule type" value="Genomic_DNA"/>
</dbReference>
<evidence type="ECO:0000259" key="7">
    <source>
        <dbReference type="Pfam" id="PF00324"/>
    </source>
</evidence>
<organism evidence="8">
    <name type="scientific">Kwoniella dejecticola CBS 10117</name>
    <dbReference type="NCBI Taxonomy" id="1296121"/>
    <lineage>
        <taxon>Eukaryota</taxon>
        <taxon>Fungi</taxon>
        <taxon>Dikarya</taxon>
        <taxon>Basidiomycota</taxon>
        <taxon>Agaricomycotina</taxon>
        <taxon>Tremellomycetes</taxon>
        <taxon>Tremellales</taxon>
        <taxon>Cryptococcaceae</taxon>
        <taxon>Kwoniella</taxon>
    </lineage>
</organism>
<evidence type="ECO:0000256" key="3">
    <source>
        <dbReference type="ARBA" id="ARBA00022692"/>
    </source>
</evidence>
<dbReference type="GO" id="GO:0015171">
    <property type="term" value="F:amino acid transmembrane transporter activity"/>
    <property type="evidence" value="ECO:0007669"/>
    <property type="project" value="TreeGrafter"/>
</dbReference>